<protein>
    <recommendedName>
        <fullName evidence="17">TF-B3 domain-containing protein</fullName>
    </recommendedName>
</protein>
<evidence type="ECO:0000313" key="19">
    <source>
        <dbReference type="Proteomes" id="UP000541444"/>
    </source>
</evidence>
<evidence type="ECO:0000256" key="3">
    <source>
        <dbReference type="ARBA" id="ARBA00007668"/>
    </source>
</evidence>
<dbReference type="Pfam" id="PF02362">
    <property type="entry name" value="B3"/>
    <property type="match status" value="1"/>
</dbReference>
<dbReference type="SUPFAM" id="SSF101936">
    <property type="entry name" value="DNA-binding pseudobarrel domain"/>
    <property type="match status" value="1"/>
</dbReference>
<dbReference type="Gene3D" id="2.40.330.10">
    <property type="entry name" value="DNA-binding pseudobarrel domain"/>
    <property type="match status" value="1"/>
</dbReference>
<dbReference type="InterPro" id="IPR003340">
    <property type="entry name" value="B3_DNA-bd"/>
</dbReference>
<evidence type="ECO:0000256" key="4">
    <source>
        <dbReference type="ARBA" id="ARBA00022448"/>
    </source>
</evidence>
<dbReference type="EMBL" id="JACGCM010000909">
    <property type="protein sequence ID" value="KAF6164788.1"/>
    <property type="molecule type" value="Genomic_DNA"/>
</dbReference>
<keyword evidence="12" id="KW-0496">Mitochondrion</keyword>
<evidence type="ECO:0000256" key="14">
    <source>
        <dbReference type="ARBA" id="ARBA00023163"/>
    </source>
</evidence>
<evidence type="ECO:0000256" key="16">
    <source>
        <dbReference type="SAM" id="MobiDB-lite"/>
    </source>
</evidence>
<keyword evidence="14" id="KW-0804">Transcription</keyword>
<dbReference type="GO" id="GO:0005743">
    <property type="term" value="C:mitochondrial inner membrane"/>
    <property type="evidence" value="ECO:0007669"/>
    <property type="project" value="UniProtKB-SubCell"/>
</dbReference>
<dbReference type="GO" id="GO:0003677">
    <property type="term" value="F:DNA binding"/>
    <property type="evidence" value="ECO:0007669"/>
    <property type="project" value="UniProtKB-KW"/>
</dbReference>
<evidence type="ECO:0000256" key="11">
    <source>
        <dbReference type="ARBA" id="ARBA00023125"/>
    </source>
</evidence>
<dbReference type="OrthoDB" id="1909330at2759"/>
<accession>A0A7J7ND46</accession>
<evidence type="ECO:0000256" key="2">
    <source>
        <dbReference type="ARBA" id="ARBA00004434"/>
    </source>
</evidence>
<feature type="compositionally biased region" description="Acidic residues" evidence="16">
    <location>
        <begin position="323"/>
        <end position="342"/>
    </location>
</feature>
<feature type="domain" description="TF-B3" evidence="17">
    <location>
        <begin position="196"/>
        <end position="287"/>
    </location>
</feature>
<dbReference type="CDD" id="cd10017">
    <property type="entry name" value="B3_DNA"/>
    <property type="match status" value="1"/>
</dbReference>
<keyword evidence="15" id="KW-0539">Nucleus</keyword>
<keyword evidence="13" id="KW-0472">Membrane</keyword>
<dbReference type="InterPro" id="IPR036642">
    <property type="entry name" value="Cyt_bc1_su8_sf"/>
</dbReference>
<dbReference type="SMART" id="SM01019">
    <property type="entry name" value="B3"/>
    <property type="match status" value="1"/>
</dbReference>
<keyword evidence="7" id="KW-0999">Mitochondrion inner membrane</keyword>
<evidence type="ECO:0000259" key="17">
    <source>
        <dbReference type="PROSITE" id="PS50863"/>
    </source>
</evidence>
<dbReference type="InterPro" id="IPR020101">
    <property type="entry name" value="Cyt_b-c1_8-plants"/>
</dbReference>
<keyword evidence="8" id="KW-0249">Electron transport</keyword>
<evidence type="ECO:0000256" key="15">
    <source>
        <dbReference type="ARBA" id="ARBA00023242"/>
    </source>
</evidence>
<organism evidence="18 19">
    <name type="scientific">Kingdonia uniflora</name>
    <dbReference type="NCBI Taxonomy" id="39325"/>
    <lineage>
        <taxon>Eukaryota</taxon>
        <taxon>Viridiplantae</taxon>
        <taxon>Streptophyta</taxon>
        <taxon>Embryophyta</taxon>
        <taxon>Tracheophyta</taxon>
        <taxon>Spermatophyta</taxon>
        <taxon>Magnoliopsida</taxon>
        <taxon>Ranunculales</taxon>
        <taxon>Circaeasteraceae</taxon>
        <taxon>Kingdonia</taxon>
    </lineage>
</organism>
<dbReference type="GO" id="GO:0006122">
    <property type="term" value="P:mitochondrial electron transport, ubiquinol to cytochrome c"/>
    <property type="evidence" value="ECO:0007669"/>
    <property type="project" value="InterPro"/>
</dbReference>
<comment type="subcellular location">
    <subcellularLocation>
        <location evidence="2">Mitochondrion inner membrane</location>
        <topology evidence="2">Single-pass membrane protein</topology>
    </subcellularLocation>
    <subcellularLocation>
        <location evidence="1">Nucleus</location>
    </subcellularLocation>
</comment>
<evidence type="ECO:0000256" key="10">
    <source>
        <dbReference type="ARBA" id="ARBA00023015"/>
    </source>
</evidence>
<dbReference type="GO" id="GO:0005634">
    <property type="term" value="C:nucleus"/>
    <property type="evidence" value="ECO:0007669"/>
    <property type="project" value="UniProtKB-SubCell"/>
</dbReference>
<name>A0A7J7ND46_9MAGN</name>
<evidence type="ECO:0000256" key="8">
    <source>
        <dbReference type="ARBA" id="ARBA00022982"/>
    </source>
</evidence>
<dbReference type="PANTHER" id="PTHR34559:SF1">
    <property type="entry name" value="OS06G0175900 PROTEIN"/>
    <property type="match status" value="1"/>
</dbReference>
<evidence type="ECO:0000256" key="13">
    <source>
        <dbReference type="ARBA" id="ARBA00023136"/>
    </source>
</evidence>
<comment type="caution">
    <text evidence="18">The sequence shown here is derived from an EMBL/GenBank/DDBJ whole genome shotgun (WGS) entry which is preliminary data.</text>
</comment>
<gene>
    <name evidence="18" type="ORF">GIB67_011178</name>
</gene>
<keyword evidence="19" id="KW-1185">Reference proteome</keyword>
<evidence type="ECO:0000256" key="12">
    <source>
        <dbReference type="ARBA" id="ARBA00023128"/>
    </source>
</evidence>
<sequence length="390" mass="44311">MGKTPVRMKAVVYALSPFQQKVMPGLWKDLSGKIHHKITENWISATLLLAPVIGTYRSELLTMAMADNAYEEARKKRLEDNKKRFEDLGITKISEKLAEIAKSEKKTVQRQVKPRTKFEVEPRRSSRERNPITSYAEEVYFPSLRKRSRSRSGSSWTSYIARPLDEVRVASYKERVNASEYASDFQRSLPSGNPSFVKSMVRSHVYSCFWLGLPKKFCDEYLPLGEIKIVLEDENGSECDTVYIGSRTGLSGGWRGFALDHKLDDGDALVFEQTEPTRFKVYIFKACNSDSKRNKKVRESNQNVKQGSKKVATSKKPKKFDSTDDEFTSWDSNSESDTDEKDDVSISQIIQQDETSAMVAKDVSPEPLMVVGSKRFTRSASAKLSKKKSL</sequence>
<feature type="region of interest" description="Disordered" evidence="16">
    <location>
        <begin position="293"/>
        <end position="345"/>
    </location>
</feature>
<keyword evidence="5" id="KW-0679">Respiratory chain</keyword>
<keyword evidence="9" id="KW-1133">Transmembrane helix</keyword>
<keyword evidence="11" id="KW-0238">DNA-binding</keyword>
<dbReference type="AlphaFoldDB" id="A0A7J7ND46"/>
<evidence type="ECO:0000256" key="7">
    <source>
        <dbReference type="ARBA" id="ARBA00022792"/>
    </source>
</evidence>
<dbReference type="Gene3D" id="1.20.5.210">
    <property type="entry name" value="Cytochrome b-c1 complex subunit 8"/>
    <property type="match status" value="1"/>
</dbReference>
<dbReference type="Proteomes" id="UP000541444">
    <property type="component" value="Unassembled WGS sequence"/>
</dbReference>
<keyword evidence="10" id="KW-0805">Transcription regulation</keyword>
<evidence type="ECO:0000256" key="5">
    <source>
        <dbReference type="ARBA" id="ARBA00022660"/>
    </source>
</evidence>
<comment type="similarity">
    <text evidence="3">Belongs to the UQCRQ/QCR8 family.</text>
</comment>
<evidence type="ECO:0000256" key="6">
    <source>
        <dbReference type="ARBA" id="ARBA00022692"/>
    </source>
</evidence>
<dbReference type="PANTHER" id="PTHR34559">
    <property type="entry name" value="CYTOCHROME B-C1 COMPLEX SUBUNIT 8"/>
    <property type="match status" value="1"/>
</dbReference>
<dbReference type="InterPro" id="IPR015300">
    <property type="entry name" value="DNA-bd_pseudobarrel_sf"/>
</dbReference>
<evidence type="ECO:0000313" key="18">
    <source>
        <dbReference type="EMBL" id="KAF6164788.1"/>
    </source>
</evidence>
<evidence type="ECO:0000256" key="1">
    <source>
        <dbReference type="ARBA" id="ARBA00004123"/>
    </source>
</evidence>
<dbReference type="Pfam" id="PF10890">
    <property type="entry name" value="Cyt_b-c1_8"/>
    <property type="match status" value="1"/>
</dbReference>
<proteinExistence type="inferred from homology"/>
<reference evidence="18 19" key="1">
    <citation type="journal article" date="2020" name="IScience">
        <title>Genome Sequencing of the Endangered Kingdonia uniflora (Circaeasteraceae, Ranunculales) Reveals Potential Mechanisms of Evolutionary Specialization.</title>
        <authorList>
            <person name="Sun Y."/>
            <person name="Deng T."/>
            <person name="Zhang A."/>
            <person name="Moore M.J."/>
            <person name="Landis J.B."/>
            <person name="Lin N."/>
            <person name="Zhang H."/>
            <person name="Zhang X."/>
            <person name="Huang J."/>
            <person name="Zhang X."/>
            <person name="Sun H."/>
            <person name="Wang H."/>
        </authorList>
    </citation>
    <scope>NUCLEOTIDE SEQUENCE [LARGE SCALE GENOMIC DNA]</scope>
    <source>
        <strain evidence="18">TB1705</strain>
        <tissue evidence="18">Leaf</tissue>
    </source>
</reference>
<keyword evidence="4" id="KW-0813">Transport</keyword>
<dbReference type="GO" id="GO:0045275">
    <property type="term" value="C:respiratory chain complex III"/>
    <property type="evidence" value="ECO:0007669"/>
    <property type="project" value="InterPro"/>
</dbReference>
<dbReference type="PROSITE" id="PS50863">
    <property type="entry name" value="B3"/>
    <property type="match status" value="1"/>
</dbReference>
<evidence type="ECO:0000256" key="9">
    <source>
        <dbReference type="ARBA" id="ARBA00022989"/>
    </source>
</evidence>
<keyword evidence="6" id="KW-0812">Transmembrane</keyword>